<evidence type="ECO:0000256" key="4">
    <source>
        <dbReference type="ARBA" id="ARBA00022692"/>
    </source>
</evidence>
<feature type="transmembrane region" description="Helical" evidence="11">
    <location>
        <begin position="2395"/>
        <end position="2415"/>
    </location>
</feature>
<keyword evidence="7" id="KW-0067">ATP-binding</keyword>
<keyword evidence="5" id="KW-0677">Repeat</keyword>
<keyword evidence="6" id="KW-0547">Nucleotide-binding</keyword>
<dbReference type="SMART" id="SM00382">
    <property type="entry name" value="AAA"/>
    <property type="match status" value="2"/>
</dbReference>
<feature type="domain" description="ABC transporter" evidence="12">
    <location>
        <begin position="3391"/>
        <end position="3628"/>
    </location>
</feature>
<dbReference type="InterPro" id="IPR026082">
    <property type="entry name" value="ABCA"/>
</dbReference>
<evidence type="ECO:0000256" key="6">
    <source>
        <dbReference type="ARBA" id="ARBA00022741"/>
    </source>
</evidence>
<feature type="transmembrane region" description="Helical" evidence="11">
    <location>
        <begin position="2337"/>
        <end position="2360"/>
    </location>
</feature>
<evidence type="ECO:0000313" key="14">
    <source>
        <dbReference type="Proteomes" id="UP000594260"/>
    </source>
</evidence>
<dbReference type="InterPro" id="IPR003593">
    <property type="entry name" value="AAA+_ATPase"/>
</dbReference>
<evidence type="ECO:0000256" key="9">
    <source>
        <dbReference type="ARBA" id="ARBA00023136"/>
    </source>
</evidence>
<dbReference type="EnsemblMetazoa" id="XM_022790655">
    <property type="protein sequence ID" value="XP_022646390"/>
    <property type="gene ID" value="LOC111244063"/>
</dbReference>
<keyword evidence="4 11" id="KW-0812">Transmembrane</keyword>
<dbReference type="FunFam" id="3.40.50.300:FF:001253">
    <property type="entry name" value="ATP-binding cassette protein subfamily A, member 10"/>
    <property type="match status" value="1"/>
</dbReference>
<dbReference type="Pfam" id="PF23321">
    <property type="entry name" value="R1_ABCA1"/>
    <property type="match status" value="1"/>
</dbReference>
<evidence type="ECO:0000256" key="2">
    <source>
        <dbReference type="ARBA" id="ARBA00008869"/>
    </source>
</evidence>
<feature type="region of interest" description="Disordered" evidence="10">
    <location>
        <begin position="3730"/>
        <end position="3758"/>
    </location>
</feature>
<dbReference type="GO" id="GO:0016887">
    <property type="term" value="F:ATP hydrolysis activity"/>
    <property type="evidence" value="ECO:0007669"/>
    <property type="project" value="InterPro"/>
</dbReference>
<dbReference type="GO" id="GO:0140359">
    <property type="term" value="F:ABC-type transporter activity"/>
    <property type="evidence" value="ECO:0007669"/>
    <property type="project" value="InterPro"/>
</dbReference>
<dbReference type="PANTHER" id="PTHR19229">
    <property type="entry name" value="ATP-BINDING CASSETTE TRANSPORTER SUBFAMILY A ABCA"/>
    <property type="match status" value="1"/>
</dbReference>
<feature type="transmembrane region" description="Helical" evidence="11">
    <location>
        <begin position="2473"/>
        <end position="2493"/>
    </location>
</feature>
<evidence type="ECO:0000256" key="10">
    <source>
        <dbReference type="SAM" id="MobiDB-lite"/>
    </source>
</evidence>
<dbReference type="InterPro" id="IPR013525">
    <property type="entry name" value="ABC2_TM"/>
</dbReference>
<feature type="transmembrane region" description="Helical" evidence="11">
    <location>
        <begin position="3221"/>
        <end position="3241"/>
    </location>
</feature>
<feature type="transmembrane region" description="Helical" evidence="11">
    <location>
        <begin position="25"/>
        <end position="48"/>
    </location>
</feature>
<dbReference type="Pfam" id="PF12698">
    <property type="entry name" value="ABC2_membrane_3"/>
    <property type="match status" value="2"/>
</dbReference>
<dbReference type="PANTHER" id="PTHR19229:SF36">
    <property type="entry name" value="ATP-BINDING CASSETTE SUB-FAMILY A MEMBER 2"/>
    <property type="match status" value="1"/>
</dbReference>
<dbReference type="GO" id="GO:0016020">
    <property type="term" value="C:membrane"/>
    <property type="evidence" value="ECO:0007669"/>
    <property type="project" value="UniProtKB-SubCell"/>
</dbReference>
<accession>A0A7M7J4P5</accession>
<feature type="transmembrane region" description="Helical" evidence="11">
    <location>
        <begin position="2942"/>
        <end position="2963"/>
    </location>
</feature>
<dbReference type="KEGG" id="vde:111244063"/>
<dbReference type="GeneID" id="111244063"/>
<dbReference type="RefSeq" id="XP_022646380.1">
    <property type="nucleotide sequence ID" value="XM_022790645.1"/>
</dbReference>
<dbReference type="CDD" id="cd03263">
    <property type="entry name" value="ABC_subfamily_A"/>
    <property type="match status" value="2"/>
</dbReference>
<evidence type="ECO:0000259" key="12">
    <source>
        <dbReference type="PROSITE" id="PS50893"/>
    </source>
</evidence>
<feature type="transmembrane region" description="Helical" evidence="11">
    <location>
        <begin position="2288"/>
        <end position="2309"/>
    </location>
</feature>
<evidence type="ECO:0000256" key="1">
    <source>
        <dbReference type="ARBA" id="ARBA00004141"/>
    </source>
</evidence>
<keyword evidence="14" id="KW-1185">Reference proteome</keyword>
<evidence type="ECO:0000256" key="8">
    <source>
        <dbReference type="ARBA" id="ARBA00022989"/>
    </source>
</evidence>
<organism evidence="13 14">
    <name type="scientific">Varroa destructor</name>
    <name type="common">Honeybee mite</name>
    <dbReference type="NCBI Taxonomy" id="109461"/>
    <lineage>
        <taxon>Eukaryota</taxon>
        <taxon>Metazoa</taxon>
        <taxon>Ecdysozoa</taxon>
        <taxon>Arthropoda</taxon>
        <taxon>Chelicerata</taxon>
        <taxon>Arachnida</taxon>
        <taxon>Acari</taxon>
        <taxon>Parasitiformes</taxon>
        <taxon>Mesostigmata</taxon>
        <taxon>Gamasina</taxon>
        <taxon>Dermanyssoidea</taxon>
        <taxon>Varroidae</taxon>
        <taxon>Varroa</taxon>
    </lineage>
</organism>
<dbReference type="InParanoid" id="A0A7M7J4P5"/>
<evidence type="ECO:0000256" key="3">
    <source>
        <dbReference type="ARBA" id="ARBA00022448"/>
    </source>
</evidence>
<evidence type="ECO:0000256" key="5">
    <source>
        <dbReference type="ARBA" id="ARBA00022737"/>
    </source>
</evidence>
<evidence type="ECO:0000313" key="13">
    <source>
        <dbReference type="EnsemblMetazoa" id="XP_022646390"/>
    </source>
</evidence>
<dbReference type="InterPro" id="IPR003439">
    <property type="entry name" value="ABC_transporter-like_ATP-bd"/>
</dbReference>
<dbReference type="GO" id="GO:0005524">
    <property type="term" value="F:ATP binding"/>
    <property type="evidence" value="ECO:0007669"/>
    <property type="project" value="UniProtKB-KW"/>
</dbReference>
<dbReference type="RefSeq" id="XP_022646390.1">
    <property type="nucleotide sequence ID" value="XM_022790655.1"/>
</dbReference>
<evidence type="ECO:0000256" key="7">
    <source>
        <dbReference type="ARBA" id="ARBA00022840"/>
    </source>
</evidence>
<feature type="transmembrane region" description="Helical" evidence="11">
    <location>
        <begin position="2366"/>
        <end position="2388"/>
    </location>
</feature>
<dbReference type="Gene3D" id="3.40.50.300">
    <property type="entry name" value="P-loop containing nucleotide triphosphate hydrolases"/>
    <property type="match status" value="2"/>
</dbReference>
<dbReference type="InterPro" id="IPR056264">
    <property type="entry name" value="R2_ABCA1-4-like"/>
</dbReference>
<dbReference type="Proteomes" id="UP000594260">
    <property type="component" value="Unplaced"/>
</dbReference>
<name>A0A7M7J4P5_VARDE</name>
<dbReference type="Pfam" id="PF00005">
    <property type="entry name" value="ABC_tran"/>
    <property type="match status" value="2"/>
</dbReference>
<feature type="transmembrane region" description="Helical" evidence="11">
    <location>
        <begin position="3283"/>
        <end position="3304"/>
    </location>
</feature>
<proteinExistence type="inferred from homology"/>
<feature type="domain" description="ABC transporter" evidence="12">
    <location>
        <begin position="2537"/>
        <end position="2769"/>
    </location>
</feature>
<sequence>MTSGSGEQLRLVIWKNLLLRRRRPIILSLEVLWPITIFGLLVGLRILLPAHHQTACYYNARALPSAGGLPLLQGLICNIDNQCLNRTQYEDIPTYPGSKLDSLVGTVSPLFNNERLLGLARELPTSARLLDAIGNLLSHDTVKQLLVTGIPVHNLATDSDEVRAVFVEARMPLDVINSLLASRLSLPSLVYGLITKHAACDEPLIKSIIISSDPRVARELANLCPFSDDFKEGLQQVLKVEEVIRLISGTAEALDQPQMAMQVAELTDLVKLAARLNFGSGNHWSEVVRHSADVLAHLSNKANMAFLREVFRDWGRTIFPQMFMDINLIADTLAKSFWTEPSSVYNDTELQAFVISLDKVMKAVSSSKGAVSKVFTVLSGNVADIAHSLDLDADWVNIVTHWIHAEAAAVSKSHTFPYFLRLVEAATLTLSDPKRLAVLLERRHGAVLNIDRDICDPDVFGDFISHSGEASEMSKYACVLLKEVVPGVIDKLTGAVRAPYQKATETQAQDAIEGVSLLVHALFKAAPFDLRAKLDSAISAFTFQTWQDRDESGRINVVAAVLQLINDFLKQIHVDNLDYVDRVIGAASSLVTILNRHISEISIKGEVSLSSTFGVVSLQRAVNLITDNIDVILETIDNLLNRGVNPTVLSESAHFCSTERPLSRYLLEDTAGFGDLEKRFCAAVHQILPEISSSGPTKDIFAVFSGVTPSNVTDSPVSWKELADNVVELKTTLLESVKLNAEVLLSGLKPVRKFASGLRVLFAAPATETELFRLRLRPLEFLLKAVTPKSAIIPFALRLTRELTELNADPPTAFHNSASLVQWAEKNLPIFAGSLIDTLDDSEKVKALFNTGASGICEMPVAKILKLPDNRDMQARTMEAFSELCEILGTSTATTEDIVPFEVVVRRLLDESATYLSLLSSRQAYSQLFKAVTSINALASQADASKASSIDDLIAKSLSSLISAIGISPNTMALASYNCSVERALRVQKGSFRSSIWTLLKDSASIAGDSLAVFMQPSKMKKVVPLINTWISKGGFCQGNETFNRLSSLLGIFPSSLANLKNVVCVSSEEIAEEFLPCETVTPAPKLLDVVTNAVRQLSNSGGYSVQSSSFSLTSWADVVLGLGNLFRNGLLDQDLEDLSSWFYLLDKVLKPYPIIDSELKTIITAAGSWAKQTLSKKTVNSTDLSMEYRRLFEILKSATGRTALEAAMWFVASAQKGIFDFSFSSLNETFSYHCAIPSTEVTRLACHNETQAIVRHLLTRNTTIADVPEMTTEEAAKNLFALLHRIDKTAALNLMDAFEHEATKYQNRILHGLGRVIMSSLWWTPLPTKFSGLIDFASMLNQIIEALPSTNVTKFFIDDFASASANFSQLPVSDSRPLIKFLIRNLVPIWAGSHKSETILLNFWNSQDLLAKAIYPTTACAENGSIGEMLDRLESPVKMVCAIPRTGLQEAYRHLMNVVLPVIAANATKRRDICLPKLWIELASWSRVSTTQAELIFKCATDLRYSQTTKEAVHIARTTSHLSKLASKFSKLQKTLKTGMSLDALASQLPYIARFENIVKDRSLLEQFTADDRTKEIVINFRWLSHHRSPSRIKRLFCRNSKSAFILFPEEVYPKSFCNDHFVHKFIDAIDFHRLHSEMPVSQNKSLFSGTWLRPLLRPQIMAAIESIARYALPFIQLAEEPLSLDTATALLVSLKERELEELYQAFEHLEGPVNEAFGGSETDALVHALRRAMGAIAQMASTGLFDVRFKVSEVLNDPESAKKAIMDALGTSAYFVDFILGMKFDISSFLVDLHTRKLTFVNVVSDLTLLKRAFGMSPTSTVFDKYSKVLKQAVDKLGIPPNPLVTVAQQKLLKNVVDVLLEKALRKNDLGWDHLVAIFSAFTSAPDVIRDAETRFAVIKDIVGIETIKGLANLNVSSNGVRVLAHPVALKLIGKLVCGRPLRALEQEFKILQPSNKEPQLNEMDIEELPDGFCRTGYEQVMRLTGGPIIWGFLKPILRGKLLYAPDTEEAKLIVSEVNKTFQSIETFRDRLYEWGDASNGLKMILGRKDAITNVKDALFSSVLEPIMKKILPDGMTAEAFDFRRVEEEVGDAGGLVDMLQLVAKISYCFTLDRFQGVDTEAELEVLAPQMTRRKEFIAAVVFDGFQEKIKKRIQEPFGNSKLKPAGRTKRGFWEMIGFVDDNSEARLPHEISYKIRMDIDNVPLTHRLKDLFWKPGAKADFFEDMRYQRGFSQMQQIIDSAILSVLRREHRNTTTTITEEVPLLPPLFVQQFPYPCYENDTTGHLLKSVVPMACLLSWLFSVAFLIRQRVLDREQHLQEVLAVMGLKPWVDVTAWVLLSGSIFFFIVLVTTLLVSFILPNSNFWLLFIFYLAFAMSILSFCYLISNLLQSNATLAALTGTLLYMISFIPFIVTLTSESVLPLGTKLLLCISMSSAFCYGSLYITRFEQQTLGLTWKTAFSSPLAGDHMHFMYALGMLNLCTIIYSLFGWYCGYVFCSNPILRKKWYFIFQYEFFFGDQSDGGDTMYIDNKADGVTISDLVVRFDSGNTAVNGLTLNLRDGEITSLLGQNGAGKTTTIRVLTGQCRATGGRVQAYGIDSRNLRDLRRLIGYCPQYNTLFDKLTIREHFQFFARLKCSGFASEEQIEGEVSTMLHMMDLTHLQNRLSCELSGGLQRRLCVGLSFIGGSKLIILDEPTSSVDPVARRQIWDLVLKYRKRRTILLTTHHMDEADILSDQVAIIHRGNLLCEGSPITLKTRFGCGYQLAINRNSGRGSDSGLSASDVSLTSNNFSVDLIDDIREFVPSALIASDEADQMVINLPHRSEQGIVYDFAGLFEKLDTTTLLGYHGFSSYRVTSTTLEDAFLNLCSDSSVNCPTGFQISQEFESAGSDGSASPVWDSASTNSLYLTSNDRIRGSRLLLTQLQALLYKRFMHSIHNWKVLFSSVVMPCLFIALAMGITSLKPDNIKEPSLELHMNLYGRPALSVLSGQAGLPLMKELLGENIVRLDGRMNVLPQDGFCPAVDWAWKTLDWSSINTFDAFNSSQVLFALDPSKVELTDYLLATYAEFADKRYGGWSLNREHIKIWYDNTAHHALPIYQNQITNAFLRKHYNNYTIRVSNHPLHLTQEQLGRETFLSRLADLGVALVILVGLGFIPASAVIYVVQERAREEKTVQHCSGVAKPTYWVSVYLWDLIVLLICIALCTIVIQMFAIPIYVGRSNFAAFILLLFLFGFSSLPLTQIASHLFNEPSIAFMVTYCLNLFFGLSIFLVLLLCQATTFDVAHLLGLCVPQYAFIQGILVLFKNHITADIYDIFDQDVYEDPLHLLSANYWMMLAVGIVCFGINVLIDCNVFSMARFRRRNELVLPQDEDADVIMERKRVISAIGEDILSLVNLSKDYKSFGLSKPQRAVDNVSFGIGKGVCFGLVGLNGAGKTTLFKILTGHIQPTSGRAFLKEKSGTYRTLAELNNHVGYCPQSDAVDDLLTPKQQLTIYAQLKGIPSPDVDEVVLKALTIFRLQDFADRPCVALSRGTRRKVCTAMAFLGDPQLVLLDEPTTGMDPVTRRLLWNSVHKCVDSGRSVLLTSHSMEECDALCHRLGIMAHGRLRCIGYPDALKYRFSQGYTLALRIEPGSEQQVLQYVTKRFPSSRVKSLHATSLQISVSSKEASLSTLFSLLQDPRSRQAGLVDFAVQQTTLDQVFVEFASQQRGDDDDEEAFSRVATVSSFGSASYQQLSSKESGGGDDNCPNDESYIDSTHF</sequence>
<keyword evidence="3" id="KW-0813">Transport</keyword>
<feature type="transmembrane region" description="Helical" evidence="11">
    <location>
        <begin position="3185"/>
        <end position="3209"/>
    </location>
</feature>
<comment type="similarity">
    <text evidence="2">Belongs to the ABC transporter superfamily. ABCA family.</text>
</comment>
<dbReference type="GO" id="GO:0005319">
    <property type="term" value="F:lipid transporter activity"/>
    <property type="evidence" value="ECO:0007669"/>
    <property type="project" value="TreeGrafter"/>
</dbReference>
<evidence type="ECO:0000256" key="11">
    <source>
        <dbReference type="SAM" id="Phobius"/>
    </source>
</evidence>
<protein>
    <recommendedName>
        <fullName evidence="12">ABC transporter domain-containing protein</fullName>
    </recommendedName>
</protein>
<dbReference type="PROSITE" id="PS50893">
    <property type="entry name" value="ABC_TRANSPORTER_2"/>
    <property type="match status" value="2"/>
</dbReference>
<dbReference type="EnsemblMetazoa" id="XM_022790645">
    <property type="protein sequence ID" value="XP_022646380"/>
    <property type="gene ID" value="LOC111244063"/>
</dbReference>
<dbReference type="SUPFAM" id="SSF52540">
    <property type="entry name" value="P-loop containing nucleoside triphosphate hydrolases"/>
    <property type="match status" value="2"/>
</dbReference>
<comment type="subcellular location">
    <subcellularLocation>
        <location evidence="1">Membrane</location>
        <topology evidence="1">Multi-pass membrane protein</topology>
    </subcellularLocation>
</comment>
<feature type="transmembrane region" description="Helical" evidence="11">
    <location>
        <begin position="3143"/>
        <end position="3165"/>
    </location>
</feature>
<feature type="transmembrane region" description="Helical" evidence="11">
    <location>
        <begin position="3253"/>
        <end position="3276"/>
    </location>
</feature>
<feature type="transmembrane region" description="Helical" evidence="11">
    <location>
        <begin position="3332"/>
        <end position="3354"/>
    </location>
</feature>
<keyword evidence="8 11" id="KW-1133">Transmembrane helix</keyword>
<reference evidence="13" key="1">
    <citation type="submission" date="2021-01" db="UniProtKB">
        <authorList>
            <consortium name="EnsemblMetazoa"/>
        </authorList>
    </citation>
    <scope>IDENTIFICATION</scope>
</reference>
<dbReference type="OrthoDB" id="6500691at2759"/>
<keyword evidence="9 11" id="KW-0472">Membrane</keyword>
<dbReference type="FunFam" id="3.40.50.300:FF:000335">
    <property type="entry name" value="ATP binding cassette subfamily A member 5"/>
    <property type="match status" value="1"/>
</dbReference>
<feature type="transmembrane region" description="Helical" evidence="11">
    <location>
        <begin position="2427"/>
        <end position="2446"/>
    </location>
</feature>
<dbReference type="InterPro" id="IPR027417">
    <property type="entry name" value="P-loop_NTPase"/>
</dbReference>